<dbReference type="OrthoDB" id="9518664at2759"/>
<dbReference type="PANTHER" id="PTHR11461">
    <property type="entry name" value="SERINE PROTEASE INHIBITOR, SERPIN"/>
    <property type="match status" value="1"/>
</dbReference>
<name>A0A183G711_HELPZ</name>
<dbReference type="InterPro" id="IPR042178">
    <property type="entry name" value="Serpin_sf_1"/>
</dbReference>
<dbReference type="EMBL" id="UZAH01030072">
    <property type="protein sequence ID" value="VDP09133.1"/>
    <property type="molecule type" value="Genomic_DNA"/>
</dbReference>
<accession>A0A3P8EJI1</accession>
<dbReference type="GO" id="GO:0005615">
    <property type="term" value="C:extracellular space"/>
    <property type="evidence" value="ECO:0007669"/>
    <property type="project" value="InterPro"/>
</dbReference>
<evidence type="ECO:0000313" key="3">
    <source>
        <dbReference type="EMBL" id="VDP09133.1"/>
    </source>
</evidence>
<proteinExistence type="inferred from homology"/>
<dbReference type="InterPro" id="IPR023796">
    <property type="entry name" value="Serpin_dom"/>
</dbReference>
<dbReference type="InterPro" id="IPR036186">
    <property type="entry name" value="Serpin_sf"/>
</dbReference>
<dbReference type="InterPro" id="IPR000215">
    <property type="entry name" value="Serpin_fam"/>
</dbReference>
<reference evidence="5" key="2">
    <citation type="submission" date="2019-09" db="UniProtKB">
        <authorList>
            <consortium name="WormBaseParasite"/>
        </authorList>
    </citation>
    <scope>IDENTIFICATION</scope>
</reference>
<dbReference type="SUPFAM" id="SSF56574">
    <property type="entry name" value="Serpins"/>
    <property type="match status" value="1"/>
</dbReference>
<protein>
    <submittedName>
        <fullName evidence="5">SERPIN domain-containing protein</fullName>
    </submittedName>
</protein>
<evidence type="ECO:0000259" key="2">
    <source>
        <dbReference type="Pfam" id="PF00079"/>
    </source>
</evidence>
<dbReference type="AlphaFoldDB" id="A0A183G711"/>
<sequence length="139" mass="16053">MREMKTCRYAAAEEADVLALPYKDHNYEFVIFLPQESVPFEKFREEFTGEKLRELLKYAYNDNSGVNVRIPKFKLSSQPNIKDMLTMLGITDLFSECCNLEAMSPDPLFVSDAIHKAVIEASFFHNLLSYLRTELVDLS</sequence>
<dbReference type="Proteomes" id="UP000050761">
    <property type="component" value="Unassembled WGS sequence"/>
</dbReference>
<evidence type="ECO:0000313" key="4">
    <source>
        <dbReference type="Proteomes" id="UP000050761"/>
    </source>
</evidence>
<keyword evidence="4" id="KW-1185">Reference proteome</keyword>
<dbReference type="Gene3D" id="2.30.39.10">
    <property type="entry name" value="Alpha-1-antitrypsin, domain 1"/>
    <property type="match status" value="1"/>
</dbReference>
<evidence type="ECO:0000313" key="5">
    <source>
        <dbReference type="WBParaSite" id="HPBE_0001753001-mRNA-1"/>
    </source>
</evidence>
<dbReference type="InterPro" id="IPR042185">
    <property type="entry name" value="Serpin_sf_2"/>
</dbReference>
<feature type="domain" description="Serpin" evidence="2">
    <location>
        <begin position="1"/>
        <end position="121"/>
    </location>
</feature>
<evidence type="ECO:0000256" key="1">
    <source>
        <dbReference type="ARBA" id="ARBA00009500"/>
    </source>
</evidence>
<dbReference type="WBParaSite" id="HPBE_0001753001-mRNA-1">
    <property type="protein sequence ID" value="HPBE_0001753001-mRNA-1"/>
    <property type="gene ID" value="HPBE_0001753001"/>
</dbReference>
<reference evidence="3 4" key="1">
    <citation type="submission" date="2018-11" db="EMBL/GenBank/DDBJ databases">
        <authorList>
            <consortium name="Pathogen Informatics"/>
        </authorList>
    </citation>
    <scope>NUCLEOTIDE SEQUENCE [LARGE SCALE GENOMIC DNA]</scope>
</reference>
<comment type="similarity">
    <text evidence="1">Belongs to the serpin family.</text>
</comment>
<organism evidence="4 5">
    <name type="scientific">Heligmosomoides polygyrus</name>
    <name type="common">Parasitic roundworm</name>
    <dbReference type="NCBI Taxonomy" id="6339"/>
    <lineage>
        <taxon>Eukaryota</taxon>
        <taxon>Metazoa</taxon>
        <taxon>Ecdysozoa</taxon>
        <taxon>Nematoda</taxon>
        <taxon>Chromadorea</taxon>
        <taxon>Rhabditida</taxon>
        <taxon>Rhabditina</taxon>
        <taxon>Rhabditomorpha</taxon>
        <taxon>Strongyloidea</taxon>
        <taxon>Heligmosomidae</taxon>
        <taxon>Heligmosomoides</taxon>
    </lineage>
</organism>
<accession>A0A183G711</accession>
<dbReference type="Pfam" id="PF00079">
    <property type="entry name" value="Serpin"/>
    <property type="match status" value="1"/>
</dbReference>
<dbReference type="Gene3D" id="3.30.497.10">
    <property type="entry name" value="Antithrombin, subunit I, domain 2"/>
    <property type="match status" value="1"/>
</dbReference>
<gene>
    <name evidence="3" type="ORF">HPBE_LOCUS17529</name>
</gene>
<dbReference type="GO" id="GO:0004867">
    <property type="term" value="F:serine-type endopeptidase inhibitor activity"/>
    <property type="evidence" value="ECO:0007669"/>
    <property type="project" value="InterPro"/>
</dbReference>
<dbReference type="PANTHER" id="PTHR11461:SF211">
    <property type="entry name" value="GH10112P-RELATED"/>
    <property type="match status" value="1"/>
</dbReference>